<dbReference type="GO" id="GO:0050661">
    <property type="term" value="F:NADP binding"/>
    <property type="evidence" value="ECO:0007669"/>
    <property type="project" value="InterPro"/>
</dbReference>
<evidence type="ECO:0000256" key="2">
    <source>
        <dbReference type="ARBA" id="ARBA00009539"/>
    </source>
</evidence>
<comment type="function">
    <text evidence="7">Key enzyme in folate metabolism. Catalyzes an essential reaction for de novo glycine and purine synthesis, and for DNA precursor synthesis.</text>
</comment>
<dbReference type="InterPro" id="IPR024072">
    <property type="entry name" value="DHFR-like_dom_sf"/>
</dbReference>
<dbReference type="InterPro" id="IPR001796">
    <property type="entry name" value="DHFR_dom"/>
</dbReference>
<sequence>MMLTFIVAIGDNFAIGKNNDLLWHFSKDLKRFKQVTSGNTIIMGRKTFESLPGILPSRHHIVITKNKDFVINDDRVTILNSKEELFAFMKDDEEYFVIGGGSIYKLLLPYCNKIHLTKVHKEYNADIFFPKLDYSEWNCREEETGFINDDKTTSYTFLTLERIINVKQK</sequence>
<dbReference type="Proteomes" id="UP000182569">
    <property type="component" value="Chromosome"/>
</dbReference>
<evidence type="ECO:0000313" key="10">
    <source>
        <dbReference type="Proteomes" id="UP000182569"/>
    </source>
</evidence>
<dbReference type="GO" id="GO:0006730">
    <property type="term" value="P:one-carbon metabolic process"/>
    <property type="evidence" value="ECO:0007669"/>
    <property type="project" value="UniProtKB-KW"/>
</dbReference>
<dbReference type="Gene3D" id="3.40.430.10">
    <property type="entry name" value="Dihydrofolate Reductase, subunit A"/>
    <property type="match status" value="1"/>
</dbReference>
<keyword evidence="4 7" id="KW-0554">One-carbon metabolism</keyword>
<reference evidence="10" key="1">
    <citation type="journal article" date="2016" name="Front. Microbiol.">
        <title>Complete Genome Sequence of Clostridium estertheticum DSM 8809, a Microbe Identified in Spoiled Vacuum Packed Beef.</title>
        <authorList>
            <person name="Yu Z."/>
            <person name="Gunn L."/>
            <person name="Brennan E."/>
            <person name="Reid R."/>
            <person name="Wall P.G."/>
            <person name="Gaora O.P."/>
            <person name="Hurley D."/>
            <person name="Bolton D."/>
            <person name="Fanning S."/>
        </authorList>
    </citation>
    <scope>NUCLEOTIDE SEQUENCE [LARGE SCALE GENOMIC DNA]</scope>
    <source>
        <strain evidence="10">DSM 8809</strain>
    </source>
</reference>
<dbReference type="KEGG" id="ceu:A7L45_12580"/>
<dbReference type="GO" id="GO:0046654">
    <property type="term" value="P:tetrahydrofolate biosynthetic process"/>
    <property type="evidence" value="ECO:0007669"/>
    <property type="project" value="UniProtKB-UniPathway"/>
</dbReference>
<dbReference type="EMBL" id="CP015756">
    <property type="protein sequence ID" value="APC40844.1"/>
    <property type="molecule type" value="Genomic_DNA"/>
</dbReference>
<dbReference type="GO" id="GO:0046655">
    <property type="term" value="P:folic acid metabolic process"/>
    <property type="evidence" value="ECO:0007669"/>
    <property type="project" value="TreeGrafter"/>
</dbReference>
<dbReference type="CDD" id="cd00209">
    <property type="entry name" value="DHFR"/>
    <property type="match status" value="1"/>
</dbReference>
<protein>
    <recommendedName>
        <fullName evidence="3 7">Dihydrofolate reductase</fullName>
        <ecNumber evidence="3 7">1.5.1.3</ecNumber>
    </recommendedName>
</protein>
<keyword evidence="5 7" id="KW-0521">NADP</keyword>
<dbReference type="PROSITE" id="PS51330">
    <property type="entry name" value="DHFR_2"/>
    <property type="match status" value="1"/>
</dbReference>
<keyword evidence="6 7" id="KW-0560">Oxidoreductase</keyword>
<dbReference type="STRING" id="1552.A7L45_12580"/>
<keyword evidence="10" id="KW-1185">Reference proteome</keyword>
<evidence type="ECO:0000313" key="9">
    <source>
        <dbReference type="EMBL" id="APC40844.1"/>
    </source>
</evidence>
<organism evidence="9 10">
    <name type="scientific">Clostridium estertheticum subsp. estertheticum</name>
    <dbReference type="NCBI Taxonomy" id="1552"/>
    <lineage>
        <taxon>Bacteria</taxon>
        <taxon>Bacillati</taxon>
        <taxon>Bacillota</taxon>
        <taxon>Clostridia</taxon>
        <taxon>Eubacteriales</taxon>
        <taxon>Clostridiaceae</taxon>
        <taxon>Clostridium</taxon>
    </lineage>
</organism>
<dbReference type="Pfam" id="PF00186">
    <property type="entry name" value="DHFR_1"/>
    <property type="match status" value="1"/>
</dbReference>
<dbReference type="GO" id="GO:0016301">
    <property type="term" value="F:kinase activity"/>
    <property type="evidence" value="ECO:0007669"/>
    <property type="project" value="UniProtKB-KW"/>
</dbReference>
<dbReference type="PANTHER" id="PTHR48069:SF3">
    <property type="entry name" value="DIHYDROFOLATE REDUCTASE"/>
    <property type="match status" value="1"/>
</dbReference>
<dbReference type="GO" id="GO:0004146">
    <property type="term" value="F:dihydrofolate reductase activity"/>
    <property type="evidence" value="ECO:0007669"/>
    <property type="project" value="UniProtKB-EC"/>
</dbReference>
<proteinExistence type="inferred from homology"/>
<comment type="pathway">
    <text evidence="1 7">Cofactor biosynthesis; tetrahydrofolate biosynthesis; 5,6,7,8-tetrahydrofolate from 7,8-dihydrofolate: step 1/1.</text>
</comment>
<feature type="domain" description="DHFR" evidence="8">
    <location>
        <begin position="2"/>
        <end position="162"/>
    </location>
</feature>
<keyword evidence="9" id="KW-0808">Transferase</keyword>
<dbReference type="PIRSF" id="PIRSF000194">
    <property type="entry name" value="DHFR"/>
    <property type="match status" value="1"/>
</dbReference>
<evidence type="ECO:0000256" key="5">
    <source>
        <dbReference type="ARBA" id="ARBA00022857"/>
    </source>
</evidence>
<comment type="catalytic activity">
    <reaction evidence="7">
        <text>(6S)-5,6,7,8-tetrahydrofolate + NADP(+) = 7,8-dihydrofolate + NADPH + H(+)</text>
        <dbReference type="Rhea" id="RHEA:15009"/>
        <dbReference type="ChEBI" id="CHEBI:15378"/>
        <dbReference type="ChEBI" id="CHEBI:57451"/>
        <dbReference type="ChEBI" id="CHEBI:57453"/>
        <dbReference type="ChEBI" id="CHEBI:57783"/>
        <dbReference type="ChEBI" id="CHEBI:58349"/>
        <dbReference type="EC" id="1.5.1.3"/>
    </reaction>
</comment>
<gene>
    <name evidence="9" type="ORF">A7L45_12580</name>
</gene>
<evidence type="ECO:0000256" key="1">
    <source>
        <dbReference type="ARBA" id="ARBA00004903"/>
    </source>
</evidence>
<dbReference type="SUPFAM" id="SSF53597">
    <property type="entry name" value="Dihydrofolate reductase-like"/>
    <property type="match status" value="1"/>
</dbReference>
<evidence type="ECO:0000256" key="3">
    <source>
        <dbReference type="ARBA" id="ARBA00012856"/>
    </source>
</evidence>
<dbReference type="AlphaFoldDB" id="A0A1J0GHG9"/>
<evidence type="ECO:0000256" key="6">
    <source>
        <dbReference type="ARBA" id="ARBA00023002"/>
    </source>
</evidence>
<evidence type="ECO:0000256" key="4">
    <source>
        <dbReference type="ARBA" id="ARBA00022563"/>
    </source>
</evidence>
<evidence type="ECO:0000256" key="7">
    <source>
        <dbReference type="PIRNR" id="PIRNR000194"/>
    </source>
</evidence>
<evidence type="ECO:0000259" key="8">
    <source>
        <dbReference type="PROSITE" id="PS51330"/>
    </source>
</evidence>
<comment type="similarity">
    <text evidence="2 7">Belongs to the dihydrofolate reductase family.</text>
</comment>
<dbReference type="UniPathway" id="UPA00077">
    <property type="reaction ID" value="UER00158"/>
</dbReference>
<accession>A0A1J0GHG9</accession>
<dbReference type="EC" id="1.5.1.3" evidence="3 7"/>
<dbReference type="GO" id="GO:0046452">
    <property type="term" value="P:dihydrofolate metabolic process"/>
    <property type="evidence" value="ECO:0007669"/>
    <property type="project" value="TreeGrafter"/>
</dbReference>
<dbReference type="PANTHER" id="PTHR48069">
    <property type="entry name" value="DIHYDROFOLATE REDUCTASE"/>
    <property type="match status" value="1"/>
</dbReference>
<dbReference type="InterPro" id="IPR012259">
    <property type="entry name" value="DHFR"/>
</dbReference>
<name>A0A1J0GHG9_9CLOT</name>
<dbReference type="PRINTS" id="PR00070">
    <property type="entry name" value="DHFR"/>
</dbReference>
<keyword evidence="9" id="KW-0418">Kinase</keyword>
<dbReference type="GO" id="GO:0005829">
    <property type="term" value="C:cytosol"/>
    <property type="evidence" value="ECO:0007669"/>
    <property type="project" value="TreeGrafter"/>
</dbReference>